<name>A0A1T5B1U5_9SPHI</name>
<dbReference type="AlphaFoldDB" id="A0A1T5B1U5"/>
<dbReference type="STRING" id="1513896.SAMN05660841_00391"/>
<keyword evidence="2" id="KW-0805">Transcription regulation</keyword>
<dbReference type="GO" id="GO:0016987">
    <property type="term" value="F:sigma factor activity"/>
    <property type="evidence" value="ECO:0007669"/>
    <property type="project" value="UniProtKB-KW"/>
</dbReference>
<dbReference type="Gene3D" id="1.10.1740.10">
    <property type="match status" value="1"/>
</dbReference>
<feature type="domain" description="RNA polymerase sigma factor 70 region 4 type 2" evidence="6">
    <location>
        <begin position="127"/>
        <end position="177"/>
    </location>
</feature>
<evidence type="ECO:0000256" key="2">
    <source>
        <dbReference type="ARBA" id="ARBA00023015"/>
    </source>
</evidence>
<dbReference type="InterPro" id="IPR013324">
    <property type="entry name" value="RNA_pol_sigma_r3/r4-like"/>
</dbReference>
<evidence type="ECO:0000259" key="6">
    <source>
        <dbReference type="Pfam" id="PF08281"/>
    </source>
</evidence>
<evidence type="ECO:0000313" key="7">
    <source>
        <dbReference type="EMBL" id="SKB41202.1"/>
    </source>
</evidence>
<reference evidence="8" key="1">
    <citation type="submission" date="2017-02" db="EMBL/GenBank/DDBJ databases">
        <authorList>
            <person name="Varghese N."/>
            <person name="Submissions S."/>
        </authorList>
    </citation>
    <scope>NUCLEOTIDE SEQUENCE [LARGE SCALE GENOMIC DNA]</scope>
    <source>
        <strain evidence="8">DSM 24091</strain>
    </source>
</reference>
<dbReference type="Gene3D" id="1.10.10.10">
    <property type="entry name" value="Winged helix-like DNA-binding domain superfamily/Winged helix DNA-binding domain"/>
    <property type="match status" value="1"/>
</dbReference>
<dbReference type="InterPro" id="IPR039425">
    <property type="entry name" value="RNA_pol_sigma-70-like"/>
</dbReference>
<dbReference type="Pfam" id="PF04542">
    <property type="entry name" value="Sigma70_r2"/>
    <property type="match status" value="1"/>
</dbReference>
<evidence type="ECO:0000313" key="8">
    <source>
        <dbReference type="Proteomes" id="UP000190150"/>
    </source>
</evidence>
<dbReference type="InterPro" id="IPR013249">
    <property type="entry name" value="RNA_pol_sigma70_r4_t2"/>
</dbReference>
<proteinExistence type="inferred from homology"/>
<dbReference type="NCBIfam" id="TIGR02937">
    <property type="entry name" value="sigma70-ECF"/>
    <property type="match status" value="1"/>
</dbReference>
<dbReference type="InterPro" id="IPR014327">
    <property type="entry name" value="RNA_pol_sigma70_bacteroid"/>
</dbReference>
<dbReference type="InterPro" id="IPR013325">
    <property type="entry name" value="RNA_pol_sigma_r2"/>
</dbReference>
<dbReference type="RefSeq" id="WP_079640738.1">
    <property type="nucleotide sequence ID" value="NZ_FUZF01000001.1"/>
</dbReference>
<dbReference type="PANTHER" id="PTHR43133">
    <property type="entry name" value="RNA POLYMERASE ECF-TYPE SIGMA FACTO"/>
    <property type="match status" value="1"/>
</dbReference>
<evidence type="ECO:0000256" key="1">
    <source>
        <dbReference type="ARBA" id="ARBA00010641"/>
    </source>
</evidence>
<evidence type="ECO:0000256" key="4">
    <source>
        <dbReference type="ARBA" id="ARBA00023163"/>
    </source>
</evidence>
<dbReference type="Proteomes" id="UP000190150">
    <property type="component" value="Unassembled WGS sequence"/>
</dbReference>
<protein>
    <submittedName>
        <fullName evidence="7">RNA polymerase sigma-70 factor, ECF subfamily</fullName>
    </submittedName>
</protein>
<keyword evidence="3" id="KW-0731">Sigma factor</keyword>
<dbReference type="InterPro" id="IPR007627">
    <property type="entry name" value="RNA_pol_sigma70_r2"/>
</dbReference>
<sequence>MADRNYKVYSDIEIVALLRDNDERAFKEVYERYYPVLHIHAFKKIDNNEAIKDLLQDVFVSFWKNRDQLTISHSLSAYLYAAVRYKISNYILQQQTANKYLDSLQGYIDQQDSIQTDFLVRHKELNQIIEAEINALPPAMRKIFILSRFENLSHKEIASTLSLSDQTVRTQIKNALRILRKKLPLVAYLFLLVR</sequence>
<dbReference type="OrthoDB" id="659569at2"/>
<evidence type="ECO:0000256" key="3">
    <source>
        <dbReference type="ARBA" id="ARBA00023082"/>
    </source>
</evidence>
<dbReference type="NCBIfam" id="TIGR02985">
    <property type="entry name" value="Sig70_bacteroi1"/>
    <property type="match status" value="1"/>
</dbReference>
<keyword evidence="8" id="KW-1185">Reference proteome</keyword>
<accession>A0A1T5B1U5</accession>
<dbReference type="CDD" id="cd06171">
    <property type="entry name" value="Sigma70_r4"/>
    <property type="match status" value="1"/>
</dbReference>
<dbReference type="InterPro" id="IPR036388">
    <property type="entry name" value="WH-like_DNA-bd_sf"/>
</dbReference>
<dbReference type="EMBL" id="FUZF01000001">
    <property type="protein sequence ID" value="SKB41202.1"/>
    <property type="molecule type" value="Genomic_DNA"/>
</dbReference>
<dbReference type="Pfam" id="PF08281">
    <property type="entry name" value="Sigma70_r4_2"/>
    <property type="match status" value="1"/>
</dbReference>
<gene>
    <name evidence="7" type="ORF">SAMN05660841_00391</name>
</gene>
<dbReference type="SUPFAM" id="SSF88946">
    <property type="entry name" value="Sigma2 domain of RNA polymerase sigma factors"/>
    <property type="match status" value="1"/>
</dbReference>
<feature type="domain" description="RNA polymerase sigma-70 region 2" evidence="5">
    <location>
        <begin position="30"/>
        <end position="95"/>
    </location>
</feature>
<evidence type="ECO:0000259" key="5">
    <source>
        <dbReference type="Pfam" id="PF04542"/>
    </source>
</evidence>
<dbReference type="GO" id="GO:0006352">
    <property type="term" value="P:DNA-templated transcription initiation"/>
    <property type="evidence" value="ECO:0007669"/>
    <property type="project" value="InterPro"/>
</dbReference>
<dbReference type="GO" id="GO:0003677">
    <property type="term" value="F:DNA binding"/>
    <property type="evidence" value="ECO:0007669"/>
    <property type="project" value="InterPro"/>
</dbReference>
<comment type="similarity">
    <text evidence="1">Belongs to the sigma-70 factor family. ECF subfamily.</text>
</comment>
<dbReference type="PANTHER" id="PTHR43133:SF46">
    <property type="entry name" value="RNA POLYMERASE SIGMA-70 FACTOR ECF SUBFAMILY"/>
    <property type="match status" value="1"/>
</dbReference>
<dbReference type="InterPro" id="IPR014284">
    <property type="entry name" value="RNA_pol_sigma-70_dom"/>
</dbReference>
<organism evidence="7 8">
    <name type="scientific">Sphingobacterium nematocida</name>
    <dbReference type="NCBI Taxonomy" id="1513896"/>
    <lineage>
        <taxon>Bacteria</taxon>
        <taxon>Pseudomonadati</taxon>
        <taxon>Bacteroidota</taxon>
        <taxon>Sphingobacteriia</taxon>
        <taxon>Sphingobacteriales</taxon>
        <taxon>Sphingobacteriaceae</taxon>
        <taxon>Sphingobacterium</taxon>
    </lineage>
</organism>
<dbReference type="SUPFAM" id="SSF88659">
    <property type="entry name" value="Sigma3 and sigma4 domains of RNA polymerase sigma factors"/>
    <property type="match status" value="1"/>
</dbReference>
<keyword evidence="4" id="KW-0804">Transcription</keyword>